<dbReference type="KEGG" id="cfh:C1707_16840"/>
<feature type="binding site" evidence="8">
    <location>
        <position position="4"/>
    </location>
    <ligand>
        <name>Mg(2+)</name>
        <dbReference type="ChEBI" id="CHEBI:18420"/>
    </ligand>
</feature>
<keyword evidence="2 8" id="KW-1277">Toxin-antitoxin system</keyword>
<proteinExistence type="inferred from homology"/>
<evidence type="ECO:0000256" key="3">
    <source>
        <dbReference type="ARBA" id="ARBA00022722"/>
    </source>
</evidence>
<dbReference type="GO" id="GO:0000287">
    <property type="term" value="F:magnesium ion binding"/>
    <property type="evidence" value="ECO:0007669"/>
    <property type="project" value="UniProtKB-UniRule"/>
</dbReference>
<dbReference type="OrthoDB" id="32625at2"/>
<dbReference type="GO" id="GO:0016787">
    <property type="term" value="F:hydrolase activity"/>
    <property type="evidence" value="ECO:0007669"/>
    <property type="project" value="UniProtKB-KW"/>
</dbReference>
<dbReference type="Proteomes" id="UP000281192">
    <property type="component" value="Chromosome"/>
</dbReference>
<evidence type="ECO:0000256" key="7">
    <source>
        <dbReference type="ARBA" id="ARBA00038093"/>
    </source>
</evidence>
<dbReference type="InterPro" id="IPR029060">
    <property type="entry name" value="PIN-like_dom_sf"/>
</dbReference>
<accession>A0A2N5CUN1</accession>
<evidence type="ECO:0000256" key="8">
    <source>
        <dbReference type="HAMAP-Rule" id="MF_00265"/>
    </source>
</evidence>
<keyword evidence="6 8" id="KW-0460">Magnesium</keyword>
<feature type="binding site" evidence="8">
    <location>
        <position position="97"/>
    </location>
    <ligand>
        <name>Mg(2+)</name>
        <dbReference type="ChEBI" id="CHEBI:18420"/>
    </ligand>
</feature>
<protein>
    <recommendedName>
        <fullName evidence="8">Ribonuclease VapC</fullName>
        <shortName evidence="8">RNase VapC</shortName>
        <ecNumber evidence="8">3.1.-.-</ecNumber>
    </recommendedName>
    <alternativeName>
        <fullName evidence="8">Toxin VapC</fullName>
    </alternativeName>
</protein>
<keyword evidence="3 8" id="KW-0540">Nuclease</keyword>
<dbReference type="Gene3D" id="3.40.50.1010">
    <property type="entry name" value="5'-nuclease"/>
    <property type="match status" value="1"/>
</dbReference>
<dbReference type="EMBL" id="CP026100">
    <property type="protein sequence ID" value="AYV49625.1"/>
    <property type="molecule type" value="Genomic_DNA"/>
</dbReference>
<dbReference type="InterPro" id="IPR022907">
    <property type="entry name" value="VapC_family"/>
</dbReference>
<dbReference type="PANTHER" id="PTHR33653">
    <property type="entry name" value="RIBONUCLEASE VAPC2"/>
    <property type="match status" value="1"/>
</dbReference>
<dbReference type="Proteomes" id="UP000234483">
    <property type="component" value="Unassembled WGS sequence"/>
</dbReference>
<evidence type="ECO:0000313" key="11">
    <source>
        <dbReference type="EMBL" id="PLR16981.1"/>
    </source>
</evidence>
<evidence type="ECO:0000256" key="6">
    <source>
        <dbReference type="ARBA" id="ARBA00022842"/>
    </source>
</evidence>
<keyword evidence="5 8" id="KW-0378">Hydrolase</keyword>
<dbReference type="GO" id="GO:0090729">
    <property type="term" value="F:toxin activity"/>
    <property type="evidence" value="ECO:0007669"/>
    <property type="project" value="UniProtKB-KW"/>
</dbReference>
<dbReference type="CDD" id="cd09871">
    <property type="entry name" value="PIN_MtVapC28-VapC30-like"/>
    <property type="match status" value="1"/>
</dbReference>
<comment type="function">
    <text evidence="8">Toxic component of a toxin-antitoxin (TA) system. An RNase.</text>
</comment>
<dbReference type="SUPFAM" id="SSF88723">
    <property type="entry name" value="PIN domain-like"/>
    <property type="match status" value="1"/>
</dbReference>
<comment type="similarity">
    <text evidence="7 8">Belongs to the PINc/VapC protein family.</text>
</comment>
<gene>
    <name evidence="8" type="primary">vapC</name>
    <name evidence="10" type="ORF">C1707_16840</name>
    <name evidence="11" type="ORF">CFHF_10745</name>
</gene>
<dbReference type="EC" id="3.1.-.-" evidence="8"/>
<evidence type="ECO:0000256" key="1">
    <source>
        <dbReference type="ARBA" id="ARBA00001946"/>
    </source>
</evidence>
<dbReference type="InterPro" id="IPR002716">
    <property type="entry name" value="PIN_dom"/>
</dbReference>
<dbReference type="GO" id="GO:0004540">
    <property type="term" value="F:RNA nuclease activity"/>
    <property type="evidence" value="ECO:0007669"/>
    <property type="project" value="InterPro"/>
</dbReference>
<dbReference type="EMBL" id="PJRQ01000019">
    <property type="protein sequence ID" value="PLR16981.1"/>
    <property type="molecule type" value="Genomic_DNA"/>
</dbReference>
<reference evidence="11 12" key="1">
    <citation type="submission" date="2017-12" db="EMBL/GenBank/DDBJ databases">
        <title>The genome sequence of Caulobacter flavus CGMCC1 15093.</title>
        <authorList>
            <person name="Gao J."/>
            <person name="Mao X."/>
            <person name="Sun J."/>
        </authorList>
    </citation>
    <scope>NUCLEOTIDE SEQUENCE [LARGE SCALE GENOMIC DNA]</scope>
    <source>
        <strain evidence="11 12">CGMCC1 15093</strain>
    </source>
</reference>
<feature type="domain" description="PIN" evidence="9">
    <location>
        <begin position="1"/>
        <end position="122"/>
    </location>
</feature>
<evidence type="ECO:0000256" key="5">
    <source>
        <dbReference type="ARBA" id="ARBA00022801"/>
    </source>
</evidence>
<dbReference type="HAMAP" id="MF_00265">
    <property type="entry name" value="VapC_Nob1"/>
    <property type="match status" value="1"/>
</dbReference>
<dbReference type="PANTHER" id="PTHR33653:SF1">
    <property type="entry name" value="RIBONUCLEASE VAPC2"/>
    <property type="match status" value="1"/>
</dbReference>
<evidence type="ECO:0000256" key="4">
    <source>
        <dbReference type="ARBA" id="ARBA00022723"/>
    </source>
</evidence>
<keyword evidence="8" id="KW-0800">Toxin</keyword>
<keyword evidence="4 8" id="KW-0479">Metal-binding</keyword>
<evidence type="ECO:0000313" key="13">
    <source>
        <dbReference type="Proteomes" id="UP000281192"/>
    </source>
</evidence>
<evidence type="ECO:0000256" key="2">
    <source>
        <dbReference type="ARBA" id="ARBA00022649"/>
    </source>
</evidence>
<evidence type="ECO:0000259" key="9">
    <source>
        <dbReference type="Pfam" id="PF01850"/>
    </source>
</evidence>
<dbReference type="InterPro" id="IPR050556">
    <property type="entry name" value="Type_II_TA_system_RNase"/>
</dbReference>
<dbReference type="Pfam" id="PF01850">
    <property type="entry name" value="PIN"/>
    <property type="match status" value="1"/>
</dbReference>
<sequence length="127" mass="13913">MVLDTSAVLAILWREPEADDFRNAIAEAEMALISTATLLECAVVCMRRKGPANVEELDRLLEVLKVTSVAFDDSQSAIARQAFETYRAGRHGLNFGDCFAYALAMARGLPLLFKGEDFAATDVKRAV</sequence>
<keyword evidence="13" id="KW-1185">Reference proteome</keyword>
<evidence type="ECO:0000313" key="12">
    <source>
        <dbReference type="Proteomes" id="UP000234483"/>
    </source>
</evidence>
<name>A0A2N5CUN1_9CAUL</name>
<comment type="cofactor">
    <cofactor evidence="1 8">
        <name>Mg(2+)</name>
        <dbReference type="ChEBI" id="CHEBI:18420"/>
    </cofactor>
</comment>
<organism evidence="11 12">
    <name type="scientific">Caulobacter flavus</name>
    <dbReference type="NCBI Taxonomy" id="1679497"/>
    <lineage>
        <taxon>Bacteria</taxon>
        <taxon>Pseudomonadati</taxon>
        <taxon>Pseudomonadota</taxon>
        <taxon>Alphaproteobacteria</taxon>
        <taxon>Caulobacterales</taxon>
        <taxon>Caulobacteraceae</taxon>
        <taxon>Caulobacter</taxon>
    </lineage>
</organism>
<reference evidence="10 13" key="2">
    <citation type="submission" date="2018-01" db="EMBL/GenBank/DDBJ databases">
        <title>Complete genome sequence of Caulobacter flavus RHGG3.</title>
        <authorList>
            <person name="Yang E."/>
        </authorList>
    </citation>
    <scope>NUCLEOTIDE SEQUENCE [LARGE SCALE GENOMIC DNA]</scope>
    <source>
        <strain evidence="10 13">RHGG3</strain>
    </source>
</reference>
<evidence type="ECO:0000313" key="10">
    <source>
        <dbReference type="EMBL" id="AYV49625.1"/>
    </source>
</evidence>
<dbReference type="AlphaFoldDB" id="A0A2N5CUN1"/>